<dbReference type="Gene3D" id="3.30.1330.10">
    <property type="entry name" value="PurM-like, N-terminal domain"/>
    <property type="match status" value="1"/>
</dbReference>
<organism evidence="2 3">
    <name type="scientific">Clostridium oceanicum</name>
    <dbReference type="NCBI Taxonomy" id="1543"/>
    <lineage>
        <taxon>Bacteria</taxon>
        <taxon>Bacillati</taxon>
        <taxon>Bacillota</taxon>
        <taxon>Clostridia</taxon>
        <taxon>Eubacteriales</taxon>
        <taxon>Clostridiaceae</taxon>
        <taxon>Clostridium</taxon>
    </lineage>
</organism>
<dbReference type="InterPro" id="IPR016188">
    <property type="entry name" value="PurM-like_N"/>
</dbReference>
<evidence type="ECO:0000259" key="1">
    <source>
        <dbReference type="Pfam" id="PF00586"/>
    </source>
</evidence>
<protein>
    <recommendedName>
        <fullName evidence="1">PurM-like N-terminal domain-containing protein</fullName>
    </recommendedName>
</protein>
<accession>A0ABN1JGL1</accession>
<feature type="domain" description="PurM-like N-terminal" evidence="1">
    <location>
        <begin position="10"/>
        <end position="122"/>
    </location>
</feature>
<sequence>MSIEKIRDLTLVSLDSEKSLVISCDSSGSIGMKEKDVLKIPPFYVGKFTARVAIMEVMCAGGNIVTLTNVLSCEMKPTGVEIIKGIKEELKSAKIDDISLTGSTEENFKTYSTGVGVTVIGVGKRNELKINNIKDKEGCIIISIGIPKVGDEIDIKNDKEIVSYDSIKWILENDLSYEMVPVGSKGILYEAKLLCKNNNSRLKTNKDVRVDIYKSSGPSTCIIAAVKKKDLKSITSHIDYINIIGELENLRK</sequence>
<reference evidence="2 3" key="1">
    <citation type="journal article" date="2019" name="Int. J. Syst. Evol. Microbiol.">
        <title>The Global Catalogue of Microorganisms (GCM) 10K type strain sequencing project: providing services to taxonomists for standard genome sequencing and annotation.</title>
        <authorList>
            <consortium name="The Broad Institute Genomics Platform"/>
            <consortium name="The Broad Institute Genome Sequencing Center for Infectious Disease"/>
            <person name="Wu L."/>
            <person name="Ma J."/>
        </authorList>
    </citation>
    <scope>NUCLEOTIDE SEQUENCE [LARGE SCALE GENOMIC DNA]</scope>
    <source>
        <strain evidence="2 3">JCM 1407</strain>
    </source>
</reference>
<keyword evidence="3" id="KW-1185">Reference proteome</keyword>
<dbReference type="InterPro" id="IPR036921">
    <property type="entry name" value="PurM-like_N_sf"/>
</dbReference>
<comment type="caution">
    <text evidence="2">The sequence shown here is derived from an EMBL/GenBank/DDBJ whole genome shotgun (WGS) entry which is preliminary data.</text>
</comment>
<proteinExistence type="predicted"/>
<gene>
    <name evidence="2" type="ORF">GCM10008906_17900</name>
</gene>
<dbReference type="RefSeq" id="WP_343760900.1">
    <property type="nucleotide sequence ID" value="NZ_BAAACG010000008.1"/>
</dbReference>
<name>A0ABN1JGL1_9CLOT</name>
<evidence type="ECO:0000313" key="3">
    <source>
        <dbReference type="Proteomes" id="UP001501510"/>
    </source>
</evidence>
<dbReference type="Pfam" id="PF00586">
    <property type="entry name" value="AIRS"/>
    <property type="match status" value="1"/>
</dbReference>
<dbReference type="Proteomes" id="UP001501510">
    <property type="component" value="Unassembled WGS sequence"/>
</dbReference>
<dbReference type="EMBL" id="BAAACG010000008">
    <property type="protein sequence ID" value="GAA0739311.1"/>
    <property type="molecule type" value="Genomic_DNA"/>
</dbReference>
<evidence type="ECO:0000313" key="2">
    <source>
        <dbReference type="EMBL" id="GAA0739311.1"/>
    </source>
</evidence>